<dbReference type="Pfam" id="PF00561">
    <property type="entry name" value="Abhydrolase_1"/>
    <property type="match status" value="2"/>
</dbReference>
<dbReference type="GO" id="GO:0016787">
    <property type="term" value="F:hydrolase activity"/>
    <property type="evidence" value="ECO:0007669"/>
    <property type="project" value="UniProtKB-KW"/>
</dbReference>
<dbReference type="InterPro" id="IPR050471">
    <property type="entry name" value="AB_hydrolase"/>
</dbReference>
<dbReference type="InterPro" id="IPR029058">
    <property type="entry name" value="AB_hydrolase_fold"/>
</dbReference>
<organism evidence="2 3">
    <name type="scientific">Bradyrhizobium canariense</name>
    <dbReference type="NCBI Taxonomy" id="255045"/>
    <lineage>
        <taxon>Bacteria</taxon>
        <taxon>Pseudomonadati</taxon>
        <taxon>Pseudomonadota</taxon>
        <taxon>Alphaproteobacteria</taxon>
        <taxon>Hyphomicrobiales</taxon>
        <taxon>Nitrobacteraceae</taxon>
        <taxon>Bradyrhizobium</taxon>
    </lineage>
</organism>
<proteinExistence type="predicted"/>
<dbReference type="RefSeq" id="WP_167558754.1">
    <property type="nucleotide sequence ID" value="NZ_LT629750.1"/>
</dbReference>
<keyword evidence="3" id="KW-1185">Reference proteome</keyword>
<evidence type="ECO:0000313" key="3">
    <source>
        <dbReference type="Proteomes" id="UP000243904"/>
    </source>
</evidence>
<feature type="domain" description="AB hydrolase-1" evidence="1">
    <location>
        <begin position="186"/>
        <end position="239"/>
    </location>
</feature>
<keyword evidence="2" id="KW-0378">Hydrolase</keyword>
<dbReference type="PANTHER" id="PTHR43433">
    <property type="entry name" value="HYDROLASE, ALPHA/BETA FOLD FAMILY PROTEIN"/>
    <property type="match status" value="1"/>
</dbReference>
<reference evidence="3" key="1">
    <citation type="submission" date="2016-10" db="EMBL/GenBank/DDBJ databases">
        <authorList>
            <person name="Varghese N."/>
            <person name="Submissions S."/>
        </authorList>
    </citation>
    <scope>NUCLEOTIDE SEQUENCE [LARGE SCALE GENOMIC DNA]</scope>
    <source>
        <strain evidence="3">GAS369</strain>
    </source>
</reference>
<evidence type="ECO:0000313" key="2">
    <source>
        <dbReference type="EMBL" id="SDS81571.1"/>
    </source>
</evidence>
<dbReference type="PANTHER" id="PTHR43433:SF5">
    <property type="entry name" value="AB HYDROLASE-1 DOMAIN-CONTAINING PROTEIN"/>
    <property type="match status" value="1"/>
</dbReference>
<gene>
    <name evidence="2" type="ORF">SAMN05444158_3314</name>
</gene>
<dbReference type="SUPFAM" id="SSF53474">
    <property type="entry name" value="alpha/beta-Hydrolases"/>
    <property type="match status" value="1"/>
</dbReference>
<sequence length="271" mass="30007">MPYAGSSNELFYEDLGEGHPIFFIPGFGGVGSFWRGQIEFFKSRFRVIVIDQRGAGASARSQQEYSLDQMTDDVQIVMDAAKIDAAVLVGHSTGGAIAQTLAVRTPERISGMLLSSTWCTPGNYFRRVFEFRRSLLELGATDLFHKAGIFFRYPPHYAETHDAAFENGGDVDVDINISRINAVLHADLNPVIDRIKVPTLVVAARDDTLVPQYMSEEVAQRIAHSKYIVLDQGGHFLPETRSSDYNGLLAEFLSSLGLPRHSANKKHQSAI</sequence>
<name>A0A1H1VAR1_9BRAD</name>
<dbReference type="AlphaFoldDB" id="A0A1H1VAR1"/>
<dbReference type="PRINTS" id="PR00111">
    <property type="entry name" value="ABHYDROLASE"/>
</dbReference>
<dbReference type="Proteomes" id="UP000243904">
    <property type="component" value="Chromosome I"/>
</dbReference>
<dbReference type="Gene3D" id="3.40.50.1820">
    <property type="entry name" value="alpha/beta hydrolase"/>
    <property type="match status" value="1"/>
</dbReference>
<accession>A0A1H1VAR1</accession>
<dbReference type="EMBL" id="LT629750">
    <property type="protein sequence ID" value="SDS81571.1"/>
    <property type="molecule type" value="Genomic_DNA"/>
</dbReference>
<protein>
    <submittedName>
        <fullName evidence="2">Aminoacrylate hydrolase</fullName>
    </submittedName>
</protein>
<dbReference type="InterPro" id="IPR000073">
    <property type="entry name" value="AB_hydrolase_1"/>
</dbReference>
<feature type="domain" description="AB hydrolase-1" evidence="1">
    <location>
        <begin position="20"/>
        <end position="126"/>
    </location>
</feature>
<evidence type="ECO:0000259" key="1">
    <source>
        <dbReference type="Pfam" id="PF00561"/>
    </source>
</evidence>